<dbReference type="PANTHER" id="PTHR24121">
    <property type="entry name" value="NO MECHANORECEPTOR POTENTIAL C, ISOFORM D-RELATED"/>
    <property type="match status" value="1"/>
</dbReference>
<reference evidence="3 4" key="1">
    <citation type="submission" date="2019-06" db="EMBL/GenBank/DDBJ databases">
        <title>A chromosomal-level reference genome of Carpinus fangiana (Coryloideae, Betulaceae).</title>
        <authorList>
            <person name="Yang X."/>
            <person name="Wang Z."/>
            <person name="Zhang L."/>
            <person name="Hao G."/>
            <person name="Liu J."/>
            <person name="Yang Y."/>
        </authorList>
    </citation>
    <scope>NUCLEOTIDE SEQUENCE [LARGE SCALE GENOMIC DNA]</scope>
    <source>
        <strain evidence="3">Cfa_2016G</strain>
        <tissue evidence="3">Leaf</tissue>
    </source>
</reference>
<dbReference type="Gene3D" id="1.25.40.20">
    <property type="entry name" value="Ankyrin repeat-containing domain"/>
    <property type="match status" value="2"/>
</dbReference>
<evidence type="ECO:0008006" key="5">
    <source>
        <dbReference type="Google" id="ProtNLM"/>
    </source>
</evidence>
<evidence type="ECO:0000313" key="4">
    <source>
        <dbReference type="Proteomes" id="UP000327013"/>
    </source>
</evidence>
<evidence type="ECO:0000256" key="2">
    <source>
        <dbReference type="SAM" id="MobiDB-lite"/>
    </source>
</evidence>
<dbReference type="InterPro" id="IPR036770">
    <property type="entry name" value="Ankyrin_rpt-contain_sf"/>
</dbReference>
<protein>
    <recommendedName>
        <fullName evidence="5">PGG domain-containing protein</fullName>
    </recommendedName>
</protein>
<dbReference type="Pfam" id="PF12796">
    <property type="entry name" value="Ank_2"/>
    <property type="match status" value="2"/>
</dbReference>
<gene>
    <name evidence="3" type="ORF">FH972_000142</name>
</gene>
<dbReference type="SUPFAM" id="SSF48403">
    <property type="entry name" value="Ankyrin repeat"/>
    <property type="match status" value="2"/>
</dbReference>
<dbReference type="OrthoDB" id="1923662at2759"/>
<dbReference type="Proteomes" id="UP000327013">
    <property type="component" value="Chromosome 1"/>
</dbReference>
<dbReference type="PANTHER" id="PTHR24121:SF29">
    <property type="match status" value="1"/>
</dbReference>
<feature type="repeat" description="ANK" evidence="1">
    <location>
        <begin position="78"/>
        <end position="110"/>
    </location>
</feature>
<feature type="compositionally biased region" description="Polar residues" evidence="2">
    <location>
        <begin position="304"/>
        <end position="315"/>
    </location>
</feature>
<dbReference type="InterPro" id="IPR002110">
    <property type="entry name" value="Ankyrin_rpt"/>
</dbReference>
<proteinExistence type="predicted"/>
<dbReference type="EMBL" id="CM017321">
    <property type="protein sequence ID" value="KAE7995333.1"/>
    <property type="molecule type" value="Genomic_DNA"/>
</dbReference>
<dbReference type="SMART" id="SM00248">
    <property type="entry name" value="ANK"/>
    <property type="match status" value="5"/>
</dbReference>
<dbReference type="PROSITE" id="PS50088">
    <property type="entry name" value="ANK_REPEAT"/>
    <property type="match status" value="2"/>
</dbReference>
<evidence type="ECO:0000313" key="3">
    <source>
        <dbReference type="EMBL" id="KAE7995333.1"/>
    </source>
</evidence>
<keyword evidence="4" id="KW-1185">Reference proteome</keyword>
<keyword evidence="1" id="KW-0040">ANK repeat</keyword>
<feature type="region of interest" description="Disordered" evidence="2">
    <location>
        <begin position="301"/>
        <end position="323"/>
    </location>
</feature>
<sequence>MANVAKMSKPYGAVVKEDWKAMESYFMKHKDAVYYSLTVNKDTAIHVAVYSGNVELLKKLLDVEATVMFELHKLTDDYGNTPLHVAAAEGDVDMARLLIDKDTRLLETENSSGETPLFTAAAFGCTKMVKEFLARNVRNHQDWPNHRRRNDSVSILHVAVIGKNFGSDDSLIELRDKNGMTCLQLLANMTSAFKSGCPMNILEELLYRCLPDDDHETQDSSSQRQDLEGGCGRSTSPRVFAISSIIWRCIGQGLPAIGRLWEKKKQHKRVKELATILAKNDDAWIYRTNVGEKPETISLIPDNVTKTGTDQQQSKTSEKISSHETPLISAAKNGITEIVEVILKQYPQAVENVNTEGENIFHVAARYRRKEILDLLQHSDVPRLRLTRRLNGNGDSILHQAAYFSKRQLRDRPGEALLMQSEIQWFKFSLYLNIAWFTASDLLHSFLESLPQRPRTI</sequence>
<organism evidence="3 4">
    <name type="scientific">Carpinus fangiana</name>
    <dbReference type="NCBI Taxonomy" id="176857"/>
    <lineage>
        <taxon>Eukaryota</taxon>
        <taxon>Viridiplantae</taxon>
        <taxon>Streptophyta</taxon>
        <taxon>Embryophyta</taxon>
        <taxon>Tracheophyta</taxon>
        <taxon>Spermatophyta</taxon>
        <taxon>Magnoliopsida</taxon>
        <taxon>eudicotyledons</taxon>
        <taxon>Gunneridae</taxon>
        <taxon>Pentapetalae</taxon>
        <taxon>rosids</taxon>
        <taxon>fabids</taxon>
        <taxon>Fagales</taxon>
        <taxon>Betulaceae</taxon>
        <taxon>Carpinus</taxon>
    </lineage>
</organism>
<dbReference type="PROSITE" id="PS50297">
    <property type="entry name" value="ANK_REP_REGION"/>
    <property type="match status" value="2"/>
</dbReference>
<name>A0A5N6QAW4_9ROSI</name>
<feature type="repeat" description="ANK" evidence="1">
    <location>
        <begin position="40"/>
        <end position="67"/>
    </location>
</feature>
<accession>A0A5N6QAW4</accession>
<dbReference type="AlphaFoldDB" id="A0A5N6QAW4"/>
<evidence type="ECO:0000256" key="1">
    <source>
        <dbReference type="PROSITE-ProRule" id="PRU00023"/>
    </source>
</evidence>